<evidence type="ECO:0000313" key="4">
    <source>
        <dbReference type="Proteomes" id="UP000619260"/>
    </source>
</evidence>
<dbReference type="InterPro" id="IPR011047">
    <property type="entry name" value="Quinoprotein_ADH-like_sf"/>
</dbReference>
<evidence type="ECO:0008006" key="5">
    <source>
        <dbReference type="Google" id="ProtNLM"/>
    </source>
</evidence>
<evidence type="ECO:0000256" key="1">
    <source>
        <dbReference type="ARBA" id="ARBA00022574"/>
    </source>
</evidence>
<dbReference type="RefSeq" id="WP_203903118.1">
    <property type="nucleotide sequence ID" value="NZ_BOPF01000029.1"/>
</dbReference>
<dbReference type="EMBL" id="BOPF01000029">
    <property type="protein sequence ID" value="GIJ49644.1"/>
    <property type="molecule type" value="Genomic_DNA"/>
</dbReference>
<keyword evidence="1" id="KW-0853">WD repeat</keyword>
<dbReference type="SUPFAM" id="SSF50998">
    <property type="entry name" value="Quinoprotein alcohol dehydrogenase-like"/>
    <property type="match status" value="1"/>
</dbReference>
<evidence type="ECO:0000256" key="2">
    <source>
        <dbReference type="ARBA" id="ARBA00022737"/>
    </source>
</evidence>
<protein>
    <recommendedName>
        <fullName evidence="5">WD40 repeat domain-containing protein</fullName>
    </recommendedName>
</protein>
<sequence length="328" mass="34342">MDQRIEVADAPPRGVGHAEPVSCVTAVVRAGRPGFASGDQGGTILFWDPATGRPVGEPIAAHDGWITGLAFAGGVLISADDDAIRRFDPDTGRPVGEPLSVAGGGRLAATGSLVAAVTDGHLRVWDAPSGAVVEDMPLPRRAVLHAFALFDGRPVALTADEPDRELFPDADADMRLVTIWDVAAATPLLPPHLTPEDRGVGAFAEVAGRFMAVHSTDAFSGDEWTDLYEAGHLHLRDLATGERVATREREAGWINEIEVAVVHGRPIAFIAAEEGVEAWDLERDTRAAPDVEGLLGSVSCVAVTDVDGVTFVAAGDNDGGVDIRPHAA</sequence>
<keyword evidence="4" id="KW-1185">Reference proteome</keyword>
<accession>A0A8J4DTC8</accession>
<name>A0A8J4DTC8_9ACTN</name>
<gene>
    <name evidence="3" type="ORF">Val02_65300</name>
</gene>
<dbReference type="Proteomes" id="UP000619260">
    <property type="component" value="Unassembled WGS sequence"/>
</dbReference>
<reference evidence="3" key="1">
    <citation type="submission" date="2021-01" db="EMBL/GenBank/DDBJ databases">
        <title>Whole genome shotgun sequence of Virgisporangium aliadipatigenens NBRC 105644.</title>
        <authorList>
            <person name="Komaki H."/>
            <person name="Tamura T."/>
        </authorList>
    </citation>
    <scope>NUCLEOTIDE SEQUENCE</scope>
    <source>
        <strain evidence="3">NBRC 105644</strain>
    </source>
</reference>
<proteinExistence type="predicted"/>
<keyword evidence="2" id="KW-0677">Repeat</keyword>
<organism evidence="3 4">
    <name type="scientific">Virgisporangium aliadipatigenens</name>
    <dbReference type="NCBI Taxonomy" id="741659"/>
    <lineage>
        <taxon>Bacteria</taxon>
        <taxon>Bacillati</taxon>
        <taxon>Actinomycetota</taxon>
        <taxon>Actinomycetes</taxon>
        <taxon>Micromonosporales</taxon>
        <taxon>Micromonosporaceae</taxon>
        <taxon>Virgisporangium</taxon>
    </lineage>
</organism>
<dbReference type="PANTHER" id="PTHR19848:SF0">
    <property type="entry name" value="NOTCHLESS PROTEIN HOMOLOG 1"/>
    <property type="match status" value="1"/>
</dbReference>
<dbReference type="InterPro" id="IPR015943">
    <property type="entry name" value="WD40/YVTN_repeat-like_dom_sf"/>
</dbReference>
<evidence type="ECO:0000313" key="3">
    <source>
        <dbReference type="EMBL" id="GIJ49644.1"/>
    </source>
</evidence>
<comment type="caution">
    <text evidence="3">The sequence shown here is derived from an EMBL/GenBank/DDBJ whole genome shotgun (WGS) entry which is preliminary data.</text>
</comment>
<dbReference type="GO" id="GO:0000027">
    <property type="term" value="P:ribosomal large subunit assembly"/>
    <property type="evidence" value="ECO:0007669"/>
    <property type="project" value="TreeGrafter"/>
</dbReference>
<dbReference type="Gene3D" id="2.130.10.10">
    <property type="entry name" value="YVTN repeat-like/Quinoprotein amine dehydrogenase"/>
    <property type="match status" value="2"/>
</dbReference>
<dbReference type="PANTHER" id="PTHR19848">
    <property type="entry name" value="WD40 REPEAT PROTEIN"/>
    <property type="match status" value="1"/>
</dbReference>
<dbReference type="AlphaFoldDB" id="A0A8J4DTC8"/>